<keyword evidence="1" id="KW-1133">Transmembrane helix</keyword>
<comment type="caution">
    <text evidence="2">The sequence shown here is derived from an EMBL/GenBank/DDBJ whole genome shotgun (WGS) entry which is preliminary data.</text>
</comment>
<keyword evidence="1" id="KW-0472">Membrane</keyword>
<dbReference type="RefSeq" id="WP_253564997.1">
    <property type="nucleotide sequence ID" value="NZ_JAMZEK010000001.1"/>
</dbReference>
<proteinExistence type="predicted"/>
<evidence type="ECO:0000313" key="2">
    <source>
        <dbReference type="EMBL" id="MCP1373249.1"/>
    </source>
</evidence>
<evidence type="ECO:0008006" key="4">
    <source>
        <dbReference type="Google" id="ProtNLM"/>
    </source>
</evidence>
<feature type="transmembrane region" description="Helical" evidence="1">
    <location>
        <begin position="7"/>
        <end position="34"/>
    </location>
</feature>
<protein>
    <recommendedName>
        <fullName evidence="4">DUF2975 domain-containing protein</fullName>
    </recommendedName>
</protein>
<organism evidence="2 3">
    <name type="scientific">Dyella lutea</name>
    <dbReference type="NCBI Taxonomy" id="2950441"/>
    <lineage>
        <taxon>Bacteria</taxon>
        <taxon>Pseudomonadati</taxon>
        <taxon>Pseudomonadota</taxon>
        <taxon>Gammaproteobacteria</taxon>
        <taxon>Lysobacterales</taxon>
        <taxon>Rhodanobacteraceae</taxon>
        <taxon>Dyella</taxon>
    </lineage>
</organism>
<dbReference type="EMBL" id="JAMZEK010000001">
    <property type="protein sequence ID" value="MCP1373249.1"/>
    <property type="molecule type" value="Genomic_DNA"/>
</dbReference>
<reference evidence="2 3" key="1">
    <citation type="submission" date="2022-06" db="EMBL/GenBank/DDBJ databases">
        <title>Dyella sp. Sa strain:Sa Genome sequencing.</title>
        <authorList>
            <person name="Park S."/>
        </authorList>
    </citation>
    <scope>NUCLEOTIDE SEQUENCE [LARGE SCALE GENOMIC DNA]</scope>
    <source>
        <strain evidence="2 3">Sa</strain>
    </source>
</reference>
<evidence type="ECO:0000313" key="3">
    <source>
        <dbReference type="Proteomes" id="UP001204615"/>
    </source>
</evidence>
<sequence length="151" mass="16451">MNRRAAFLLVAISPEVVAYVVVVCVCAFFPNIVFNAFDFVAEDIKWLWGAVLVPVGIAAASISKIDGLLSPKGKRALLLSWPDYRLFKDLAIAVLGLYGFGLVVAAIGFYVVAITKHPYGLVLIFAALVQVLFTFATLLLACWKSREILGE</sequence>
<keyword evidence="3" id="KW-1185">Reference proteome</keyword>
<feature type="transmembrane region" description="Helical" evidence="1">
    <location>
        <begin position="90"/>
        <end position="113"/>
    </location>
</feature>
<gene>
    <name evidence="2" type="ORF">NC595_04175</name>
</gene>
<evidence type="ECO:0000256" key="1">
    <source>
        <dbReference type="SAM" id="Phobius"/>
    </source>
</evidence>
<accession>A0ABT1F790</accession>
<feature type="transmembrane region" description="Helical" evidence="1">
    <location>
        <begin position="119"/>
        <end position="143"/>
    </location>
</feature>
<dbReference type="Proteomes" id="UP001204615">
    <property type="component" value="Unassembled WGS sequence"/>
</dbReference>
<keyword evidence="1" id="KW-0812">Transmembrane</keyword>
<name>A0ABT1F790_9GAMM</name>